<dbReference type="STRING" id="560819.SAMN05428998_105182"/>
<evidence type="ECO:0000313" key="3">
    <source>
        <dbReference type="Proteomes" id="UP000192917"/>
    </source>
</evidence>
<reference evidence="2 3" key="1">
    <citation type="submission" date="2017-04" db="EMBL/GenBank/DDBJ databases">
        <authorList>
            <person name="Afonso C.L."/>
            <person name="Miller P.J."/>
            <person name="Scott M.A."/>
            <person name="Spackman E."/>
            <person name="Goraichik I."/>
            <person name="Dimitrov K.M."/>
            <person name="Suarez D.L."/>
            <person name="Swayne D.E."/>
        </authorList>
    </citation>
    <scope>NUCLEOTIDE SEQUENCE [LARGE SCALE GENOMIC DNA]</scope>
    <source>
        <strain evidence="2 3">USBA 355</strain>
    </source>
</reference>
<dbReference type="RefSeq" id="WP_089229633.1">
    <property type="nucleotide sequence ID" value="NZ_FWZX01000005.1"/>
</dbReference>
<dbReference type="InterPro" id="IPR006311">
    <property type="entry name" value="TAT_signal"/>
</dbReference>
<feature type="signal peptide" evidence="1">
    <location>
        <begin position="1"/>
        <end position="23"/>
    </location>
</feature>
<protein>
    <submittedName>
        <fullName evidence="2">Dihaem cytochrome c</fullName>
    </submittedName>
</protein>
<dbReference type="EMBL" id="FWZX01000005">
    <property type="protein sequence ID" value="SMF13635.1"/>
    <property type="molecule type" value="Genomic_DNA"/>
</dbReference>
<name>A0A1Y6BIS9_9PROT</name>
<accession>A0A1Y6BIS9</accession>
<keyword evidence="1" id="KW-0732">Signal</keyword>
<gene>
    <name evidence="2" type="ORF">SAMN05428998_105182</name>
</gene>
<sequence>MPSSRNRARLLAAALAVSVSALAIGLLAGPRAEAEEEGMSIPPVADATVQAECSACHMAFPAALLPARSWRALMAGLDDHFGENAGLDPATTAKITDYLVANAADAGGHRSPVLRGLGPDDVPLRISETPWWERQHRGEVSPSAFKDPRVGSKANCVACHRDAARGFFGDD</sequence>
<evidence type="ECO:0000256" key="1">
    <source>
        <dbReference type="SAM" id="SignalP"/>
    </source>
</evidence>
<dbReference type="AlphaFoldDB" id="A0A1Y6BIS9"/>
<proteinExistence type="predicted"/>
<dbReference type="InterPro" id="IPR018588">
    <property type="entry name" value="Dihaem_cytochrome-c"/>
</dbReference>
<organism evidence="2 3">
    <name type="scientific">Tistlia consotensis USBA 355</name>
    <dbReference type="NCBI Taxonomy" id="560819"/>
    <lineage>
        <taxon>Bacteria</taxon>
        <taxon>Pseudomonadati</taxon>
        <taxon>Pseudomonadota</taxon>
        <taxon>Alphaproteobacteria</taxon>
        <taxon>Rhodospirillales</taxon>
        <taxon>Rhodovibrionaceae</taxon>
        <taxon>Tistlia</taxon>
    </lineage>
</organism>
<dbReference type="PROSITE" id="PS51318">
    <property type="entry name" value="TAT"/>
    <property type="match status" value="1"/>
</dbReference>
<dbReference type="Pfam" id="PF09626">
    <property type="entry name" value="DHC"/>
    <property type="match status" value="1"/>
</dbReference>
<keyword evidence="3" id="KW-1185">Reference proteome</keyword>
<dbReference type="Proteomes" id="UP000192917">
    <property type="component" value="Unassembled WGS sequence"/>
</dbReference>
<evidence type="ECO:0000313" key="2">
    <source>
        <dbReference type="EMBL" id="SMF13635.1"/>
    </source>
</evidence>
<feature type="chain" id="PRO_5013323211" evidence="1">
    <location>
        <begin position="24"/>
        <end position="171"/>
    </location>
</feature>